<protein>
    <recommendedName>
        <fullName evidence="2">F-box domain-containing protein</fullName>
    </recommendedName>
</protein>
<feature type="domain" description="F-box" evidence="2">
    <location>
        <begin position="28"/>
        <end position="73"/>
    </location>
</feature>
<reference evidence="3" key="1">
    <citation type="submission" date="2024-03" db="EMBL/GenBank/DDBJ databases">
        <title>WGS assembly of Saponaria officinalis var. Norfolk2.</title>
        <authorList>
            <person name="Jenkins J."/>
            <person name="Shu S."/>
            <person name="Grimwood J."/>
            <person name="Barry K."/>
            <person name="Goodstein D."/>
            <person name="Schmutz J."/>
            <person name="Leebens-Mack J."/>
            <person name="Osbourn A."/>
        </authorList>
    </citation>
    <scope>NUCLEOTIDE SEQUENCE [LARGE SCALE GENOMIC DNA]</scope>
    <source>
        <strain evidence="3">JIC</strain>
    </source>
</reference>
<keyword evidence="4" id="KW-1185">Reference proteome</keyword>
<dbReference type="EMBL" id="JBDFQZ010000008">
    <property type="protein sequence ID" value="KAK9699641.1"/>
    <property type="molecule type" value="Genomic_DNA"/>
</dbReference>
<evidence type="ECO:0000259" key="2">
    <source>
        <dbReference type="PROSITE" id="PS50181"/>
    </source>
</evidence>
<sequence>MKEKRENVEKLTMNVKEMKEEMDTKSSRNALSELPEDLLITIVNRLHLFDYMNLRNFCKTIDISIPPAKWRNDCSFPWLISLKTNIGVFELWDPFENKSHIINAPCSPGDLTTIEFCKDGWLLLRVKATSLQYLNPFTEETGEYPDCKDTIYNASYAFSTRPSSPDCLTVGMSGYDNIASLNCFQAANKGWDFHFAEFDSDEVIKFCANYNSSGRYYNEAFYFIGHNGNLGVFKRIEEEMIWKVYNGPLDEEARSTLNSSYLVEFNGQLVSIFFLQVGKKVQVFTFDIVENSWVEMYDLGEHVLFISPASSFSRVEDDCTKRNRIYLPFWMEDDIVYYSLTTYKYHAFGREETMDDFYGMSRPQICCWI</sequence>
<organism evidence="3 4">
    <name type="scientific">Saponaria officinalis</name>
    <name type="common">Common soapwort</name>
    <name type="synonym">Lychnis saponaria</name>
    <dbReference type="NCBI Taxonomy" id="3572"/>
    <lineage>
        <taxon>Eukaryota</taxon>
        <taxon>Viridiplantae</taxon>
        <taxon>Streptophyta</taxon>
        <taxon>Embryophyta</taxon>
        <taxon>Tracheophyta</taxon>
        <taxon>Spermatophyta</taxon>
        <taxon>Magnoliopsida</taxon>
        <taxon>eudicotyledons</taxon>
        <taxon>Gunneridae</taxon>
        <taxon>Pentapetalae</taxon>
        <taxon>Caryophyllales</taxon>
        <taxon>Caryophyllaceae</taxon>
        <taxon>Caryophylleae</taxon>
        <taxon>Saponaria</taxon>
    </lineage>
</organism>
<dbReference type="PROSITE" id="PS50181">
    <property type="entry name" value="FBOX"/>
    <property type="match status" value="1"/>
</dbReference>
<dbReference type="Pfam" id="PF03478">
    <property type="entry name" value="Beta-prop_KIB1-4"/>
    <property type="match status" value="1"/>
</dbReference>
<comment type="caution">
    <text evidence="3">The sequence shown here is derived from an EMBL/GenBank/DDBJ whole genome shotgun (WGS) entry which is preliminary data.</text>
</comment>
<evidence type="ECO:0000313" key="4">
    <source>
        <dbReference type="Proteomes" id="UP001443914"/>
    </source>
</evidence>
<name>A0AAW1JBZ8_SAPOF</name>
<dbReference type="InterPro" id="IPR001810">
    <property type="entry name" value="F-box_dom"/>
</dbReference>
<dbReference type="InterPro" id="IPR005174">
    <property type="entry name" value="KIB1-4_b-propeller"/>
</dbReference>
<dbReference type="Proteomes" id="UP001443914">
    <property type="component" value="Unassembled WGS sequence"/>
</dbReference>
<proteinExistence type="predicted"/>
<gene>
    <name evidence="3" type="ORF">RND81_08G186600</name>
</gene>
<dbReference type="PANTHER" id="PTHR33127:SF5">
    <property type="entry name" value="TRANSMEMBRANE PROTEIN"/>
    <property type="match status" value="1"/>
</dbReference>
<evidence type="ECO:0000256" key="1">
    <source>
        <dbReference type="SAM" id="Coils"/>
    </source>
</evidence>
<dbReference type="AlphaFoldDB" id="A0AAW1JBZ8"/>
<accession>A0AAW1JBZ8</accession>
<dbReference type="PANTHER" id="PTHR33127">
    <property type="entry name" value="TRANSMEMBRANE PROTEIN"/>
    <property type="match status" value="1"/>
</dbReference>
<keyword evidence="1" id="KW-0175">Coiled coil</keyword>
<feature type="coiled-coil region" evidence="1">
    <location>
        <begin position="1"/>
        <end position="28"/>
    </location>
</feature>
<evidence type="ECO:0000313" key="3">
    <source>
        <dbReference type="EMBL" id="KAK9699641.1"/>
    </source>
</evidence>